<evidence type="ECO:0000313" key="6">
    <source>
        <dbReference type="Proteomes" id="UP001154266"/>
    </source>
</evidence>
<dbReference type="SUPFAM" id="SSF53474">
    <property type="entry name" value="alpha/beta-Hydrolases"/>
    <property type="match status" value="1"/>
</dbReference>
<dbReference type="Gene3D" id="3.40.50.1820">
    <property type="entry name" value="alpha/beta hydrolase"/>
    <property type="match status" value="1"/>
</dbReference>
<name>A0ABT6H0D0_MYCGU</name>
<keyword evidence="2" id="KW-0012">Acyltransferase</keyword>
<dbReference type="RefSeq" id="WP_278223801.1">
    <property type="nucleotide sequence ID" value="NZ_JAKZMO010000041.1"/>
</dbReference>
<dbReference type="InterPro" id="IPR029058">
    <property type="entry name" value="AB_hydrolase_fold"/>
</dbReference>
<dbReference type="GO" id="GO:0016787">
    <property type="term" value="F:hydrolase activity"/>
    <property type="evidence" value="ECO:0007669"/>
    <property type="project" value="UniProtKB-KW"/>
</dbReference>
<organism evidence="5 6">
    <name type="scientific">Mycolicibacterium gadium</name>
    <name type="common">Mycobacterium gadium</name>
    <dbReference type="NCBI Taxonomy" id="1794"/>
    <lineage>
        <taxon>Bacteria</taxon>
        <taxon>Bacillati</taxon>
        <taxon>Actinomycetota</taxon>
        <taxon>Actinomycetes</taxon>
        <taxon>Mycobacteriales</taxon>
        <taxon>Mycobacteriaceae</taxon>
        <taxon>Mycolicibacterium</taxon>
    </lineage>
</organism>
<comment type="caution">
    <text evidence="5">The sequence shown here is derived from an EMBL/GenBank/DDBJ whole genome shotgun (WGS) entry which is preliminary data.</text>
</comment>
<keyword evidence="5" id="KW-0378">Hydrolase</keyword>
<dbReference type="PANTHER" id="PTHR36837:SF5">
    <property type="entry name" value="POLY-3-HYDROXYBUTYRATE SYNTHASE"/>
    <property type="match status" value="1"/>
</dbReference>
<gene>
    <name evidence="5" type="ORF">MNO81_28205</name>
</gene>
<dbReference type="Proteomes" id="UP001154266">
    <property type="component" value="Unassembled WGS sequence"/>
</dbReference>
<reference evidence="5" key="1">
    <citation type="journal article" date="2023" name="Environ. Microbiol.">
        <title>The 2-methylpropene degradation pathway in Mycobacteriaceae family strains.</title>
        <authorList>
            <person name="Helbich S."/>
            <person name="Barrantes I."/>
            <person name="Dos Anjos Borges L.G."/>
            <person name="Pieper D.H."/>
            <person name="Vainshtein Y."/>
            <person name="Sohn K."/>
            <person name="Engesser K.H."/>
        </authorList>
    </citation>
    <scope>NUCLEOTIDE SEQUENCE</scope>
    <source>
        <strain evidence="5">IBE100</strain>
    </source>
</reference>
<proteinExistence type="predicted"/>
<dbReference type="EMBL" id="JAKZMO010000041">
    <property type="protein sequence ID" value="MDG5486695.1"/>
    <property type="molecule type" value="Genomic_DNA"/>
</dbReference>
<feature type="domain" description="Poly-beta-hydroxybutyrate polymerase N-terminal" evidence="4">
    <location>
        <begin position="86"/>
        <end position="255"/>
    </location>
</feature>
<dbReference type="Pfam" id="PF07167">
    <property type="entry name" value="PhaC_N"/>
    <property type="match status" value="1"/>
</dbReference>
<dbReference type="InterPro" id="IPR010941">
    <property type="entry name" value="PhaC_N"/>
</dbReference>
<evidence type="ECO:0000259" key="3">
    <source>
        <dbReference type="Pfam" id="PF00561"/>
    </source>
</evidence>
<feature type="domain" description="AB hydrolase-1" evidence="3">
    <location>
        <begin position="257"/>
        <end position="499"/>
    </location>
</feature>
<keyword evidence="6" id="KW-1185">Reference proteome</keyword>
<accession>A0ABT6H0D0</accession>
<evidence type="ECO:0000313" key="5">
    <source>
        <dbReference type="EMBL" id="MDG5486695.1"/>
    </source>
</evidence>
<evidence type="ECO:0000259" key="4">
    <source>
        <dbReference type="Pfam" id="PF07167"/>
    </source>
</evidence>
<dbReference type="InterPro" id="IPR000073">
    <property type="entry name" value="AB_hydrolase_1"/>
</dbReference>
<dbReference type="PANTHER" id="PTHR36837">
    <property type="entry name" value="POLY(3-HYDROXYALKANOATE) POLYMERASE SUBUNIT PHAC"/>
    <property type="match status" value="1"/>
</dbReference>
<sequence>MSTQFDPIQLMDAVSAVQPDVTPVVEADPAMFGRAIAATAVGAAKHPVATASATFGLARTLTRVGSEMLRGSLVGPGESPVPLDPKDKRFSDPTWAQNAAFGALRQAYVAACDYTMKLLDIAELDPHTAGKAELGLSFLLDMLSPTNILGTNPAALKLAFETGGRSVGAGLRNFVDDVRHNGGRPRQVDSSQFEVGANLACTPSKVVYRNDLIEVLQYLPQTDEVSAVPLLCSPPWINKYYVMDLSPGRSLIEWAIKHGRTVFTISYRNPDESMASTTMDDYLVDGPLAAIEVVRDITGSNNVDLLGVCAGGALALIAAAYLNAVGDDIGGSITVINTIVDYTNVGALASFTDEAALKKIEQKMARKGYLEGKEMAGTFDMLRANDLIFNYVVSNWLMGKNPPVFDILAWNADSTRMAATMHSNYLRWLYLENRLVAGKLELAGQLIDLGNMKRDVYIVSAINDHIVPWTTAYQTTRATGGECRFVLSSGGHIAGIVNPPTPKAWIKVADTTPPTSDEWAAIAEQHSGSWWEDWAAWGNAHGGAVGKPPRLGSKKYPVLYEGPGEYVRI</sequence>
<keyword evidence="1" id="KW-0808">Transferase</keyword>
<evidence type="ECO:0000256" key="1">
    <source>
        <dbReference type="ARBA" id="ARBA00022679"/>
    </source>
</evidence>
<evidence type="ECO:0000256" key="2">
    <source>
        <dbReference type="ARBA" id="ARBA00023315"/>
    </source>
</evidence>
<dbReference type="InterPro" id="IPR051321">
    <property type="entry name" value="PHA/PHB_synthase"/>
</dbReference>
<dbReference type="Pfam" id="PF00561">
    <property type="entry name" value="Abhydrolase_1"/>
    <property type="match status" value="1"/>
</dbReference>
<protein>
    <submittedName>
        <fullName evidence="5">Alpha/beta fold hydrolase</fullName>
    </submittedName>
</protein>